<dbReference type="AlphaFoldDB" id="A0A381W0S3"/>
<protein>
    <submittedName>
        <fullName evidence="1">Uncharacterized protein</fullName>
    </submittedName>
</protein>
<organism evidence="1">
    <name type="scientific">marine metagenome</name>
    <dbReference type="NCBI Taxonomy" id="408172"/>
    <lineage>
        <taxon>unclassified sequences</taxon>
        <taxon>metagenomes</taxon>
        <taxon>ecological metagenomes</taxon>
    </lineage>
</organism>
<name>A0A381W0S3_9ZZZZ</name>
<proteinExistence type="predicted"/>
<gene>
    <name evidence="1" type="ORF">METZ01_LOCUS98331</name>
</gene>
<evidence type="ECO:0000313" key="1">
    <source>
        <dbReference type="EMBL" id="SVA45477.1"/>
    </source>
</evidence>
<reference evidence="1" key="1">
    <citation type="submission" date="2018-05" db="EMBL/GenBank/DDBJ databases">
        <authorList>
            <person name="Lanie J.A."/>
            <person name="Ng W.-L."/>
            <person name="Kazmierczak K.M."/>
            <person name="Andrzejewski T.M."/>
            <person name="Davidsen T.M."/>
            <person name="Wayne K.J."/>
            <person name="Tettelin H."/>
            <person name="Glass J.I."/>
            <person name="Rusch D."/>
            <person name="Podicherti R."/>
            <person name="Tsui H.-C.T."/>
            <person name="Winkler M.E."/>
        </authorList>
    </citation>
    <scope>NUCLEOTIDE SEQUENCE</scope>
</reference>
<sequence>MFVIKFLNKNAIERMTTKGIISEIIVGSFNNESSKKKPNVVFSFSNILEISSKFKKRTKIVIIIKFIKIYFEAKVKR</sequence>
<dbReference type="EMBL" id="UINC01010203">
    <property type="protein sequence ID" value="SVA45477.1"/>
    <property type="molecule type" value="Genomic_DNA"/>
</dbReference>
<accession>A0A381W0S3</accession>